<evidence type="ECO:0000313" key="7">
    <source>
        <dbReference type="Proteomes" id="UP000218767"/>
    </source>
</evidence>
<dbReference type="PANTHER" id="PTHR11104">
    <property type="entry name" value="AMINOGLYCOSIDE N3-ACETYLTRANSFERASE"/>
    <property type="match status" value="1"/>
</dbReference>
<evidence type="ECO:0000256" key="3">
    <source>
        <dbReference type="ARBA" id="ARBA00022679"/>
    </source>
</evidence>
<dbReference type="GO" id="GO:0046677">
    <property type="term" value="P:response to antibiotic"/>
    <property type="evidence" value="ECO:0007669"/>
    <property type="project" value="UniProtKB-KW"/>
</dbReference>
<reference evidence="7" key="1">
    <citation type="submission" date="2017-08" db="EMBL/GenBank/DDBJ databases">
        <title>A dynamic microbial community with high functional redundancy inhabits the cold, oxic subseafloor aquifer.</title>
        <authorList>
            <person name="Tully B.J."/>
            <person name="Wheat C.G."/>
            <person name="Glazer B.T."/>
            <person name="Huber J.A."/>
        </authorList>
    </citation>
    <scope>NUCLEOTIDE SEQUENCE [LARGE SCALE GENOMIC DNA]</scope>
</reference>
<comment type="catalytic activity">
    <reaction evidence="5">
        <text>a 2-deoxystreptamine antibiotic + acetyl-CoA = an N(3)-acetyl-2-deoxystreptamine antibiotic + CoA + H(+)</text>
        <dbReference type="Rhea" id="RHEA:12665"/>
        <dbReference type="ChEBI" id="CHEBI:15378"/>
        <dbReference type="ChEBI" id="CHEBI:57287"/>
        <dbReference type="ChEBI" id="CHEBI:57288"/>
        <dbReference type="ChEBI" id="CHEBI:57921"/>
        <dbReference type="ChEBI" id="CHEBI:77452"/>
        <dbReference type="EC" id="2.3.1.81"/>
    </reaction>
</comment>
<keyword evidence="3 5" id="KW-0808">Transferase</keyword>
<keyword evidence="4 5" id="KW-0012">Acyltransferase</keyword>
<dbReference type="SUPFAM" id="SSF110710">
    <property type="entry name" value="TTHA0583/YokD-like"/>
    <property type="match status" value="1"/>
</dbReference>
<accession>A0A2A4X6C0</accession>
<evidence type="ECO:0000256" key="2">
    <source>
        <dbReference type="ARBA" id="ARBA00012882"/>
    </source>
</evidence>
<organism evidence="6 7">
    <name type="scientific">SAR86 cluster bacterium</name>
    <dbReference type="NCBI Taxonomy" id="2030880"/>
    <lineage>
        <taxon>Bacteria</taxon>
        <taxon>Pseudomonadati</taxon>
        <taxon>Pseudomonadota</taxon>
        <taxon>Gammaproteobacteria</taxon>
        <taxon>SAR86 cluster</taxon>
    </lineage>
</organism>
<evidence type="ECO:0000256" key="1">
    <source>
        <dbReference type="ARBA" id="ARBA00006383"/>
    </source>
</evidence>
<dbReference type="PANTHER" id="PTHR11104:SF0">
    <property type="entry name" value="SPBETA PROPHAGE-DERIVED AMINOGLYCOSIDE N(3')-ACETYLTRANSFERASE-LIKE PROTEIN YOKD"/>
    <property type="match status" value="1"/>
</dbReference>
<name>A0A2A4X6C0_9GAMM</name>
<comment type="similarity">
    <text evidence="1 5">Belongs to the antibiotic N-acetyltransferase family.</text>
</comment>
<comment type="caution">
    <text evidence="6">The sequence shown here is derived from an EMBL/GenBank/DDBJ whole genome shotgun (WGS) entry which is preliminary data.</text>
</comment>
<protein>
    <recommendedName>
        <fullName evidence="2 5">Aminoglycoside N(3)-acetyltransferase</fullName>
        <ecNumber evidence="5">2.3.1.-</ecNumber>
    </recommendedName>
</protein>
<dbReference type="InterPro" id="IPR028345">
    <property type="entry name" value="Antibiotic_NAT-like"/>
</dbReference>
<dbReference type="GO" id="GO:0046353">
    <property type="term" value="F:aminoglycoside 3-N-acetyltransferase activity"/>
    <property type="evidence" value="ECO:0007669"/>
    <property type="project" value="UniProtKB-EC"/>
</dbReference>
<proteinExistence type="inferred from homology"/>
<dbReference type="AlphaFoldDB" id="A0A2A4X6C0"/>
<dbReference type="Proteomes" id="UP000218767">
    <property type="component" value="Unassembled WGS sequence"/>
</dbReference>
<keyword evidence="5" id="KW-0046">Antibiotic resistance</keyword>
<gene>
    <name evidence="6" type="ORF">COB20_07735</name>
</gene>
<dbReference type="EMBL" id="NVUL01000044">
    <property type="protein sequence ID" value="PCI77595.1"/>
    <property type="molecule type" value="Genomic_DNA"/>
</dbReference>
<evidence type="ECO:0000313" key="6">
    <source>
        <dbReference type="EMBL" id="PCI77595.1"/>
    </source>
</evidence>
<evidence type="ECO:0000256" key="5">
    <source>
        <dbReference type="RuleBase" id="RU365031"/>
    </source>
</evidence>
<dbReference type="EC" id="2.3.1.-" evidence="5"/>
<sequence>MNTKETIIKQLEKLGLQNYSAVMVHTSMRKVGKLEGGANALIDALLQTLGPQGSLVMVLGANDDEPFDALTTEADEDMGVVPEMFREHSGVQVNDHAAARYAVHGPHAEFLLNPTQLHDYHGPGSVLDRLTELNGAVLRLGANTDTVTLTHLAEYLADVPDKRRVSLRYERADSGEQWINSLDDSDGIAEWSEGDYFPRILLDYLKTGIARIGLVGDSEAELFPATSFVEFAKEWIESNLRLESRTPS</sequence>
<evidence type="ECO:0000256" key="4">
    <source>
        <dbReference type="ARBA" id="ARBA00023315"/>
    </source>
</evidence>
<dbReference type="Pfam" id="PF02522">
    <property type="entry name" value="Antibiotic_NAT"/>
    <property type="match status" value="1"/>
</dbReference>
<dbReference type="InterPro" id="IPR003679">
    <property type="entry name" value="Amioglycoside_AcTrfase"/>
</dbReference>